<evidence type="ECO:0000259" key="2">
    <source>
        <dbReference type="Pfam" id="PF09413"/>
    </source>
</evidence>
<evidence type="ECO:0000313" key="4">
    <source>
        <dbReference type="Proteomes" id="UP000245125"/>
    </source>
</evidence>
<dbReference type="EMBL" id="OUUY01000077">
    <property type="protein sequence ID" value="SPQ00731.1"/>
    <property type="molecule type" value="Genomic_DNA"/>
</dbReference>
<keyword evidence="4" id="KW-1185">Reference proteome</keyword>
<evidence type="ECO:0000313" key="3">
    <source>
        <dbReference type="EMBL" id="SPQ00731.1"/>
    </source>
</evidence>
<dbReference type="InterPro" id="IPR011322">
    <property type="entry name" value="N-reg_PII-like_a/b"/>
</dbReference>
<dbReference type="InterPro" id="IPR018551">
    <property type="entry name" value="DUF2007"/>
</dbReference>
<name>A0A2U3QH49_9BACT</name>
<sequence>MPGRWIELLITYDALEAEMIKDLLESGGIEVEIRSAKVTPYPVNIGKMGEVKVLVKEEDRTAAEEMMKDRQENRTAGDRDDGFQPE</sequence>
<reference evidence="4" key="1">
    <citation type="submission" date="2018-03" db="EMBL/GenBank/DDBJ databases">
        <authorList>
            <person name="Zecchin S."/>
        </authorList>
    </citation>
    <scope>NUCLEOTIDE SEQUENCE [LARGE SCALE GENOMIC DNA]</scope>
</reference>
<dbReference type="SUPFAM" id="SSF54913">
    <property type="entry name" value="GlnB-like"/>
    <property type="match status" value="1"/>
</dbReference>
<evidence type="ECO:0000256" key="1">
    <source>
        <dbReference type="SAM" id="MobiDB-lite"/>
    </source>
</evidence>
<gene>
    <name evidence="3" type="ORF">NBG4_310004</name>
</gene>
<accession>A0A2U3QH49</accession>
<protein>
    <recommendedName>
        <fullName evidence="2">DUF2007 domain-containing protein</fullName>
    </recommendedName>
</protein>
<dbReference type="OrthoDB" id="47495at2"/>
<dbReference type="Pfam" id="PF09413">
    <property type="entry name" value="DUF2007"/>
    <property type="match status" value="1"/>
</dbReference>
<dbReference type="Proteomes" id="UP000245125">
    <property type="component" value="Unassembled WGS sequence"/>
</dbReference>
<proteinExistence type="predicted"/>
<feature type="region of interest" description="Disordered" evidence="1">
    <location>
        <begin position="62"/>
        <end position="86"/>
    </location>
</feature>
<feature type="domain" description="DUF2007" evidence="2">
    <location>
        <begin position="5"/>
        <end position="69"/>
    </location>
</feature>
<dbReference type="AlphaFoldDB" id="A0A2U3QH49"/>
<organism evidence="3 4">
    <name type="scientific">Candidatus Sulfobium mesophilum</name>
    <dbReference type="NCBI Taxonomy" id="2016548"/>
    <lineage>
        <taxon>Bacteria</taxon>
        <taxon>Pseudomonadati</taxon>
        <taxon>Nitrospirota</taxon>
        <taxon>Nitrospiria</taxon>
        <taxon>Nitrospirales</taxon>
        <taxon>Nitrospiraceae</taxon>
        <taxon>Candidatus Sulfobium</taxon>
    </lineage>
</organism>
<dbReference type="Gene3D" id="3.30.70.790">
    <property type="entry name" value="UreE, C-terminal domain"/>
    <property type="match status" value="1"/>
</dbReference>